<dbReference type="Proteomes" id="UP000308600">
    <property type="component" value="Unassembled WGS sequence"/>
</dbReference>
<keyword evidence="1" id="KW-0560">Oxidoreductase</keyword>
<proteinExistence type="predicted"/>
<dbReference type="EMBL" id="ML208298">
    <property type="protein sequence ID" value="TFK71437.1"/>
    <property type="molecule type" value="Genomic_DNA"/>
</dbReference>
<protein>
    <submittedName>
        <fullName evidence="1">2-nitropropane dioxygenase</fullName>
    </submittedName>
</protein>
<organism evidence="1 2">
    <name type="scientific">Pluteus cervinus</name>
    <dbReference type="NCBI Taxonomy" id="181527"/>
    <lineage>
        <taxon>Eukaryota</taxon>
        <taxon>Fungi</taxon>
        <taxon>Dikarya</taxon>
        <taxon>Basidiomycota</taxon>
        <taxon>Agaricomycotina</taxon>
        <taxon>Agaricomycetes</taxon>
        <taxon>Agaricomycetidae</taxon>
        <taxon>Agaricales</taxon>
        <taxon>Pluteineae</taxon>
        <taxon>Pluteaceae</taxon>
        <taxon>Pluteus</taxon>
    </lineage>
</organism>
<sequence>MATIKTPITELFGIKHPILLAGMNVAAGPELAAAVTNAGGLGVIGGVGYTPKILRQQIKILKDGLKDKNAPFGVDLLLPQVGGSARKTNHDYTKGQLPELVQVIIEEKTALFVSAVGVPPKEVVDQLHKAGIPVMNMVGHPKHVKKALDVGVDIICAQAGEGGGHTGDTPASILIPACVDEVKGRKSSLTGKPVYVIGAGAVYDGRSLAANLMWGAQAVWVGTRFVASVEANAPKLHKELVVSAGYEDAITTLIYTGRPLRVRKTPYVEDWEKNRQNEIKELTSKGVIPHERELANHPEKSIQGRPWLMGRVSALIHEVLPAQKIVDDMVAEAVQLLQHGSTLVQTKSKL</sequence>
<accession>A0ACD3B2H7</accession>
<evidence type="ECO:0000313" key="2">
    <source>
        <dbReference type="Proteomes" id="UP000308600"/>
    </source>
</evidence>
<keyword evidence="2" id="KW-1185">Reference proteome</keyword>
<reference evidence="1 2" key="1">
    <citation type="journal article" date="2019" name="Nat. Ecol. Evol.">
        <title>Megaphylogeny resolves global patterns of mushroom evolution.</title>
        <authorList>
            <person name="Varga T."/>
            <person name="Krizsan K."/>
            <person name="Foldi C."/>
            <person name="Dima B."/>
            <person name="Sanchez-Garcia M."/>
            <person name="Sanchez-Ramirez S."/>
            <person name="Szollosi G.J."/>
            <person name="Szarkandi J.G."/>
            <person name="Papp V."/>
            <person name="Albert L."/>
            <person name="Andreopoulos W."/>
            <person name="Angelini C."/>
            <person name="Antonin V."/>
            <person name="Barry K.W."/>
            <person name="Bougher N.L."/>
            <person name="Buchanan P."/>
            <person name="Buyck B."/>
            <person name="Bense V."/>
            <person name="Catcheside P."/>
            <person name="Chovatia M."/>
            <person name="Cooper J."/>
            <person name="Damon W."/>
            <person name="Desjardin D."/>
            <person name="Finy P."/>
            <person name="Geml J."/>
            <person name="Haridas S."/>
            <person name="Hughes K."/>
            <person name="Justo A."/>
            <person name="Karasinski D."/>
            <person name="Kautmanova I."/>
            <person name="Kiss B."/>
            <person name="Kocsube S."/>
            <person name="Kotiranta H."/>
            <person name="LaButti K.M."/>
            <person name="Lechner B.E."/>
            <person name="Liimatainen K."/>
            <person name="Lipzen A."/>
            <person name="Lukacs Z."/>
            <person name="Mihaltcheva S."/>
            <person name="Morgado L.N."/>
            <person name="Niskanen T."/>
            <person name="Noordeloos M.E."/>
            <person name="Ohm R.A."/>
            <person name="Ortiz-Santana B."/>
            <person name="Ovrebo C."/>
            <person name="Racz N."/>
            <person name="Riley R."/>
            <person name="Savchenko A."/>
            <person name="Shiryaev A."/>
            <person name="Soop K."/>
            <person name="Spirin V."/>
            <person name="Szebenyi C."/>
            <person name="Tomsovsky M."/>
            <person name="Tulloss R.E."/>
            <person name="Uehling J."/>
            <person name="Grigoriev I.V."/>
            <person name="Vagvolgyi C."/>
            <person name="Papp T."/>
            <person name="Martin F.M."/>
            <person name="Miettinen O."/>
            <person name="Hibbett D.S."/>
            <person name="Nagy L.G."/>
        </authorList>
    </citation>
    <scope>NUCLEOTIDE SEQUENCE [LARGE SCALE GENOMIC DNA]</scope>
    <source>
        <strain evidence="1 2">NL-1719</strain>
    </source>
</reference>
<name>A0ACD3B2H7_9AGAR</name>
<gene>
    <name evidence="1" type="ORF">BDN72DRAFT_793998</name>
</gene>
<keyword evidence="1" id="KW-0223">Dioxygenase</keyword>
<evidence type="ECO:0000313" key="1">
    <source>
        <dbReference type="EMBL" id="TFK71437.1"/>
    </source>
</evidence>